<sequence>MQKQLKKLDKEISKLLKAFSQTLAIIHGIGDVLAADIIAEIDNIKRFKNEAALAKYSDLVWAQYQSGNFNAQDVSLAKCGNQYSQNTILLRLLTVKSSTQYATKPSTTRSSQRLTCH</sequence>
<dbReference type="PANTHER" id="PTHR33055">
    <property type="entry name" value="TRANSPOSASE FOR INSERTION SEQUENCE ELEMENT IS1111A"/>
    <property type="match status" value="1"/>
</dbReference>
<dbReference type="EMBL" id="CP113864">
    <property type="protein sequence ID" value="WAM31928.1"/>
    <property type="molecule type" value="Genomic_DNA"/>
</dbReference>
<organism evidence="2 3">
    <name type="scientific">Caldicellulosiruptor naganoensis</name>
    <dbReference type="NCBI Taxonomy" id="29324"/>
    <lineage>
        <taxon>Bacteria</taxon>
        <taxon>Bacillati</taxon>
        <taxon>Bacillota</taxon>
        <taxon>Bacillota incertae sedis</taxon>
        <taxon>Caldicellulosiruptorales</taxon>
        <taxon>Caldicellulosiruptoraceae</taxon>
        <taxon>Caldicellulosiruptor</taxon>
    </lineage>
</organism>
<accession>A0ABY7BGG7</accession>
<evidence type="ECO:0000259" key="1">
    <source>
        <dbReference type="Pfam" id="PF02371"/>
    </source>
</evidence>
<proteinExistence type="predicted"/>
<protein>
    <submittedName>
        <fullName evidence="2">Transposase</fullName>
    </submittedName>
</protein>
<feature type="domain" description="Transposase IS116/IS110/IS902 C-terminal" evidence="1">
    <location>
        <begin position="21"/>
        <end position="96"/>
    </location>
</feature>
<reference evidence="2" key="1">
    <citation type="submission" date="2022-12" db="EMBL/GenBank/DDBJ databases">
        <authorList>
            <person name="Bing R.G."/>
            <person name="Willard D.J."/>
            <person name="Manesh M.J.H."/>
            <person name="Laemthong T."/>
            <person name="Crosby J.R."/>
            <person name="Kelly R.M."/>
        </authorList>
    </citation>
    <scope>NUCLEOTIDE SEQUENCE</scope>
    <source>
        <strain evidence="2">DSM 8991</strain>
    </source>
</reference>
<dbReference type="Proteomes" id="UP001164745">
    <property type="component" value="Chromosome"/>
</dbReference>
<gene>
    <name evidence="2" type="ORF">OTJ99_000412</name>
</gene>
<evidence type="ECO:0000313" key="3">
    <source>
        <dbReference type="Proteomes" id="UP001164745"/>
    </source>
</evidence>
<dbReference type="PANTHER" id="PTHR33055:SF15">
    <property type="entry name" value="TRANSPOSASE-RELATED"/>
    <property type="match status" value="1"/>
</dbReference>
<dbReference type="Pfam" id="PF02371">
    <property type="entry name" value="Transposase_20"/>
    <property type="match status" value="1"/>
</dbReference>
<keyword evidence="3" id="KW-1185">Reference proteome</keyword>
<dbReference type="RefSeq" id="WP_052671486.1">
    <property type="nucleotide sequence ID" value="NZ_CP113864.1"/>
</dbReference>
<evidence type="ECO:0000313" key="2">
    <source>
        <dbReference type="EMBL" id="WAM31928.1"/>
    </source>
</evidence>
<dbReference type="InterPro" id="IPR003346">
    <property type="entry name" value="Transposase_20"/>
</dbReference>
<dbReference type="InterPro" id="IPR047650">
    <property type="entry name" value="Transpos_IS110"/>
</dbReference>
<name>A0ABY7BGG7_9FIRM</name>